<accession>A0A6C0FVA1</accession>
<evidence type="ECO:0000313" key="2">
    <source>
        <dbReference type="Proteomes" id="UP000476064"/>
    </source>
</evidence>
<organism evidence="1 2">
    <name type="scientific">Paenibacillus lycopersici</name>
    <dbReference type="NCBI Taxonomy" id="2704462"/>
    <lineage>
        <taxon>Bacteria</taxon>
        <taxon>Bacillati</taxon>
        <taxon>Bacillota</taxon>
        <taxon>Bacilli</taxon>
        <taxon>Bacillales</taxon>
        <taxon>Paenibacillaceae</taxon>
        <taxon>Paenibacillus</taxon>
    </lineage>
</organism>
<dbReference type="Proteomes" id="UP000476064">
    <property type="component" value="Chromosome"/>
</dbReference>
<gene>
    <name evidence="1" type="ORF">GXP70_14575</name>
</gene>
<name>A0A6C0FVA1_9BACL</name>
<proteinExistence type="predicted"/>
<keyword evidence="2" id="KW-1185">Reference proteome</keyword>
<evidence type="ECO:0000313" key="1">
    <source>
        <dbReference type="EMBL" id="QHT61056.1"/>
    </source>
</evidence>
<evidence type="ECO:0008006" key="3">
    <source>
        <dbReference type="Google" id="ProtNLM"/>
    </source>
</evidence>
<dbReference type="EMBL" id="CP048209">
    <property type="protein sequence ID" value="QHT61056.1"/>
    <property type="molecule type" value="Genomic_DNA"/>
</dbReference>
<dbReference type="KEGG" id="plyc:GXP70_14575"/>
<protein>
    <recommendedName>
        <fullName evidence="3">Phosphotransferase</fullName>
    </recommendedName>
</protein>
<dbReference type="AlphaFoldDB" id="A0A6C0FVA1"/>
<sequence>MFLTIQEMVHSKLRYMRTREDCKALYSVVENAAALFQSISSKYKDRKLLHGDQHHENILLSETGHYRITYYYLK</sequence>
<reference evidence="1 2" key="1">
    <citation type="submission" date="2020-01" db="EMBL/GenBank/DDBJ databases">
        <title>Paenibacillus sp. nov., isolated from tomato rhizosphere.</title>
        <authorList>
            <person name="Weon H.-Y."/>
            <person name="Lee S.A."/>
        </authorList>
    </citation>
    <scope>NUCLEOTIDE SEQUENCE [LARGE SCALE GENOMIC DNA]</scope>
    <source>
        <strain evidence="1 2">12200R-189</strain>
    </source>
</reference>